<dbReference type="Pfam" id="PF10294">
    <property type="entry name" value="Methyltransf_16"/>
    <property type="match status" value="1"/>
</dbReference>
<evidence type="ECO:0000313" key="2">
    <source>
        <dbReference type="EMBL" id="PNH04467.1"/>
    </source>
</evidence>
<keyword evidence="2" id="KW-0808">Transferase</keyword>
<reference evidence="2 3" key="1">
    <citation type="journal article" date="2017" name="Mol. Biol. Evol.">
        <title>The 4-celled Tetrabaena socialis nuclear genome reveals the essential components for genetic control of cell number at the origin of multicellularity in the volvocine lineage.</title>
        <authorList>
            <person name="Featherston J."/>
            <person name="Arakaki Y."/>
            <person name="Hanschen E.R."/>
            <person name="Ferris P.J."/>
            <person name="Michod R.E."/>
            <person name="Olson B.J.S.C."/>
            <person name="Nozaki H."/>
            <person name="Durand P.M."/>
        </authorList>
    </citation>
    <scope>NUCLEOTIDE SEQUENCE [LARGE SCALE GENOMIC DNA]</scope>
    <source>
        <strain evidence="2 3">NIES-571</strain>
    </source>
</reference>
<dbReference type="Proteomes" id="UP000236333">
    <property type="component" value="Unassembled WGS sequence"/>
</dbReference>
<comment type="caution">
    <text evidence="2">The sequence shown here is derived from an EMBL/GenBank/DDBJ whole genome shotgun (WGS) entry which is preliminary data.</text>
</comment>
<dbReference type="GO" id="GO:0032259">
    <property type="term" value="P:methylation"/>
    <property type="evidence" value="ECO:0007669"/>
    <property type="project" value="UniProtKB-KW"/>
</dbReference>
<evidence type="ECO:0000256" key="1">
    <source>
        <dbReference type="SAM" id="MobiDB-lite"/>
    </source>
</evidence>
<gene>
    <name evidence="2" type="ORF">TSOC_009369</name>
</gene>
<dbReference type="InterPro" id="IPR029063">
    <property type="entry name" value="SAM-dependent_MTases_sf"/>
</dbReference>
<keyword evidence="3" id="KW-1185">Reference proteome</keyword>
<organism evidence="2 3">
    <name type="scientific">Tetrabaena socialis</name>
    <dbReference type="NCBI Taxonomy" id="47790"/>
    <lineage>
        <taxon>Eukaryota</taxon>
        <taxon>Viridiplantae</taxon>
        <taxon>Chlorophyta</taxon>
        <taxon>core chlorophytes</taxon>
        <taxon>Chlorophyceae</taxon>
        <taxon>CS clade</taxon>
        <taxon>Chlamydomonadales</taxon>
        <taxon>Tetrabaenaceae</taxon>
        <taxon>Tetrabaena</taxon>
    </lineage>
</organism>
<dbReference type="PROSITE" id="PS51257">
    <property type="entry name" value="PROKAR_LIPOPROTEIN"/>
    <property type="match status" value="1"/>
</dbReference>
<dbReference type="AlphaFoldDB" id="A0A2J7ZW13"/>
<dbReference type="PANTHER" id="PTHR14614:SF109">
    <property type="entry name" value="RIBOSOMAL LYSINE N-METHYLTRANSFERASE 5"/>
    <property type="match status" value="1"/>
</dbReference>
<feature type="region of interest" description="Disordered" evidence="1">
    <location>
        <begin position="172"/>
        <end position="197"/>
    </location>
</feature>
<proteinExistence type="predicted"/>
<dbReference type="Gene3D" id="3.40.50.150">
    <property type="entry name" value="Vaccinia Virus protein VP39"/>
    <property type="match status" value="1"/>
</dbReference>
<sequence>MAYSRHELRLPSTGAVSLALAACRAASSVTVTDLSDMLPHLRLNVGRNSALLQQGRLHVQALRWGQEGEADVQRLAPVQPPYDVIVGSDLIYYSYSPETPHSRLLLWTLRRLSGPHTTIYLSLSLHHNPEEVDQFLGWAAEWFWVLRLCKSIPEEWRVHDVLVARLRPRTRPVPRPAPPAAAEAEPEGGATVREAVP</sequence>
<protein>
    <submittedName>
        <fullName evidence="2">Methyltransferase-like protein 21D</fullName>
    </submittedName>
</protein>
<accession>A0A2J7ZW13</accession>
<feature type="compositionally biased region" description="Low complexity" evidence="1">
    <location>
        <begin position="180"/>
        <end position="197"/>
    </location>
</feature>
<dbReference type="OrthoDB" id="413520at2759"/>
<keyword evidence="2" id="KW-0489">Methyltransferase</keyword>
<name>A0A2J7ZW13_9CHLO</name>
<dbReference type="InterPro" id="IPR019410">
    <property type="entry name" value="Methyltransf_16"/>
</dbReference>
<dbReference type="SUPFAM" id="SSF53335">
    <property type="entry name" value="S-adenosyl-L-methionine-dependent methyltransferases"/>
    <property type="match status" value="1"/>
</dbReference>
<dbReference type="EMBL" id="PGGS01000386">
    <property type="protein sequence ID" value="PNH04467.1"/>
    <property type="molecule type" value="Genomic_DNA"/>
</dbReference>
<evidence type="ECO:0000313" key="3">
    <source>
        <dbReference type="Proteomes" id="UP000236333"/>
    </source>
</evidence>
<dbReference type="GO" id="GO:0008168">
    <property type="term" value="F:methyltransferase activity"/>
    <property type="evidence" value="ECO:0007669"/>
    <property type="project" value="UniProtKB-KW"/>
</dbReference>
<dbReference type="PANTHER" id="PTHR14614">
    <property type="entry name" value="HEPATOCELLULAR CARCINOMA-ASSOCIATED ANTIGEN"/>
    <property type="match status" value="1"/>
</dbReference>